<dbReference type="EMBL" id="CAKLBY020000071">
    <property type="protein sequence ID" value="CAK7923950.1"/>
    <property type="molecule type" value="Genomic_DNA"/>
</dbReference>
<dbReference type="AlphaFoldDB" id="A0AAV1TNH1"/>
<reference evidence="1" key="1">
    <citation type="submission" date="2024-01" db="EMBL/GenBank/DDBJ databases">
        <authorList>
            <person name="Webb A."/>
        </authorList>
    </citation>
    <scope>NUCLEOTIDE SEQUENCE</scope>
    <source>
        <strain evidence="1">Pm1</strain>
    </source>
</reference>
<comment type="caution">
    <text evidence="1">The sequence shown here is derived from an EMBL/GenBank/DDBJ whole genome shotgun (WGS) entry which is preliminary data.</text>
</comment>
<dbReference type="Proteomes" id="UP001162060">
    <property type="component" value="Unassembled WGS sequence"/>
</dbReference>
<protein>
    <submittedName>
        <fullName evidence="1">Uncharacterized protein</fullName>
    </submittedName>
</protein>
<accession>A0AAV1TNH1</accession>
<sequence length="197" mass="22508">MIKRETRCSKEFEKLAEAKQYRDIYKNNPARCQVRTEMIDKGSKSVDREVKFQHWQFDYLIWEYYLKKLKKLLSRDPVLKTIKLKLTRSLRGPITVPTPTPNVSKGLQSPINPLKEVVFTEGTFNAQTILECNHDRVTATGKSLFKKVSPLLGIRDPGDNPTPPIGTSDQRITPRITTDQVLTPINDFPKGKHIGSS</sequence>
<organism evidence="1 2">
    <name type="scientific">Peronospora matthiolae</name>
    <dbReference type="NCBI Taxonomy" id="2874970"/>
    <lineage>
        <taxon>Eukaryota</taxon>
        <taxon>Sar</taxon>
        <taxon>Stramenopiles</taxon>
        <taxon>Oomycota</taxon>
        <taxon>Peronosporomycetes</taxon>
        <taxon>Peronosporales</taxon>
        <taxon>Peronosporaceae</taxon>
        <taxon>Peronospora</taxon>
    </lineage>
</organism>
<gene>
    <name evidence="1" type="ORF">PM001_LOCUS9100</name>
</gene>
<name>A0AAV1TNH1_9STRA</name>
<evidence type="ECO:0000313" key="2">
    <source>
        <dbReference type="Proteomes" id="UP001162060"/>
    </source>
</evidence>
<evidence type="ECO:0000313" key="1">
    <source>
        <dbReference type="EMBL" id="CAK7923950.1"/>
    </source>
</evidence>
<proteinExistence type="predicted"/>